<evidence type="ECO:0000313" key="2">
    <source>
        <dbReference type="Proteomes" id="UP001262582"/>
    </source>
</evidence>
<dbReference type="Proteomes" id="UP001262582">
    <property type="component" value="Unassembled WGS sequence"/>
</dbReference>
<dbReference type="RefSeq" id="WP_311503653.1">
    <property type="nucleotide sequence ID" value="NZ_JAVRHK010000008.1"/>
</dbReference>
<sequence>MNKNIIFKRRPVSLSIDYRPVWKLTQLLLVISEGSNKYGCSLLKLHLFSWIFQDRKRKMKVKEWINNDFDVSLSIWTLSPHVNRAVAFGIGEELIIEEKGKYLITKKGAQLVHKILEEDDLFGDEKKILEEFGKVITESRIDELSKNWK</sequence>
<evidence type="ECO:0000313" key="1">
    <source>
        <dbReference type="EMBL" id="MDT0677310.1"/>
    </source>
</evidence>
<comment type="caution">
    <text evidence="1">The sequence shown here is derived from an EMBL/GenBank/DDBJ whole genome shotgun (WGS) entry which is preliminary data.</text>
</comment>
<name>A0ABU3D705_9FLAO</name>
<gene>
    <name evidence="1" type="ORF">RM539_12050</name>
</gene>
<dbReference type="EMBL" id="JAVRHK010000008">
    <property type="protein sequence ID" value="MDT0677310.1"/>
    <property type="molecule type" value="Genomic_DNA"/>
</dbReference>
<organism evidence="1 2">
    <name type="scientific">Autumnicola musiva</name>
    <dbReference type="NCBI Taxonomy" id="3075589"/>
    <lineage>
        <taxon>Bacteria</taxon>
        <taxon>Pseudomonadati</taxon>
        <taxon>Bacteroidota</taxon>
        <taxon>Flavobacteriia</taxon>
        <taxon>Flavobacteriales</taxon>
        <taxon>Flavobacteriaceae</taxon>
        <taxon>Autumnicola</taxon>
    </lineage>
</organism>
<keyword evidence="2" id="KW-1185">Reference proteome</keyword>
<reference evidence="1 2" key="1">
    <citation type="submission" date="2023-09" db="EMBL/GenBank/DDBJ databases">
        <authorList>
            <person name="Rey-Velasco X."/>
        </authorList>
    </citation>
    <scope>NUCLEOTIDE SEQUENCE [LARGE SCALE GENOMIC DNA]</scope>
    <source>
        <strain evidence="1 2">F117</strain>
    </source>
</reference>
<protein>
    <submittedName>
        <fullName evidence="1">Uncharacterized protein</fullName>
    </submittedName>
</protein>
<proteinExistence type="predicted"/>
<accession>A0ABU3D705</accession>